<dbReference type="RefSeq" id="WP_217426466.1">
    <property type="nucleotide sequence ID" value="NZ_CADCXN010000057.1"/>
</dbReference>
<gene>
    <name evidence="2" type="ORF">METHB2_290040</name>
</gene>
<keyword evidence="3" id="KW-1185">Reference proteome</keyword>
<dbReference type="AlphaFoldDB" id="A0A8S0Y695"/>
<evidence type="ECO:0000313" key="3">
    <source>
        <dbReference type="Proteomes" id="UP000494216"/>
    </source>
</evidence>
<sequence length="145" mass="15687">MRTLTTYQAYRMDKNAITQKLRALASDDKHRSKAARLRDVIEDVETALAAGVRRATVVDVLQQNGLDISMATFATTLKRIRKQRGKGVTGKAKLTKPASAPVTPPAEENTEPTVVGSSNPADLDEIIGNTPDLAALAKFGKRSKK</sequence>
<dbReference type="Proteomes" id="UP000494216">
    <property type="component" value="Unassembled WGS sequence"/>
</dbReference>
<organism evidence="2 3">
    <name type="scientific">Candidatus Methylobacter favarea</name>
    <dbReference type="NCBI Taxonomy" id="2707345"/>
    <lineage>
        <taxon>Bacteria</taxon>
        <taxon>Pseudomonadati</taxon>
        <taxon>Pseudomonadota</taxon>
        <taxon>Gammaproteobacteria</taxon>
        <taxon>Methylococcales</taxon>
        <taxon>Methylococcaceae</taxon>
        <taxon>Methylobacter</taxon>
    </lineage>
</organism>
<evidence type="ECO:0000256" key="1">
    <source>
        <dbReference type="SAM" id="MobiDB-lite"/>
    </source>
</evidence>
<accession>A0A8S0Y695</accession>
<comment type="caution">
    <text evidence="2">The sequence shown here is derived from an EMBL/GenBank/DDBJ whole genome shotgun (WGS) entry which is preliminary data.</text>
</comment>
<proteinExistence type="predicted"/>
<evidence type="ECO:0000313" key="2">
    <source>
        <dbReference type="EMBL" id="CAA9890793.1"/>
    </source>
</evidence>
<feature type="region of interest" description="Disordered" evidence="1">
    <location>
        <begin position="82"/>
        <end position="122"/>
    </location>
</feature>
<reference evidence="2 3" key="1">
    <citation type="submission" date="2020-02" db="EMBL/GenBank/DDBJ databases">
        <authorList>
            <person name="Hogendoorn C."/>
        </authorList>
    </citation>
    <scope>NUCLEOTIDE SEQUENCE [LARGE SCALE GENOMIC DNA]</scope>
    <source>
        <strain evidence="2">METHB21</strain>
    </source>
</reference>
<protein>
    <submittedName>
        <fullName evidence="2">Uncharacterized protein</fullName>
    </submittedName>
</protein>
<feature type="compositionally biased region" description="Polar residues" evidence="1">
    <location>
        <begin position="111"/>
        <end position="120"/>
    </location>
</feature>
<dbReference type="EMBL" id="CADCXN010000057">
    <property type="protein sequence ID" value="CAA9890793.1"/>
    <property type="molecule type" value="Genomic_DNA"/>
</dbReference>
<name>A0A8S0Y695_9GAMM</name>